<evidence type="ECO:0000313" key="2">
    <source>
        <dbReference type="EMBL" id="KAH8993702.1"/>
    </source>
</evidence>
<keyword evidence="1" id="KW-0812">Transmembrane</keyword>
<reference evidence="2" key="1">
    <citation type="submission" date="2022-01" db="EMBL/GenBank/DDBJ databases">
        <title>Comparative genomics reveals a dynamic genome evolution in the ectomycorrhizal milk-cap (Lactarius) mushrooms.</title>
        <authorList>
            <consortium name="DOE Joint Genome Institute"/>
            <person name="Lebreton A."/>
            <person name="Tang N."/>
            <person name="Kuo A."/>
            <person name="LaButti K."/>
            <person name="Drula E."/>
            <person name="Barry K."/>
            <person name="Clum A."/>
            <person name="Lipzen A."/>
            <person name="Mousain D."/>
            <person name="Ng V."/>
            <person name="Wang R."/>
            <person name="Wang X."/>
            <person name="Dai Y."/>
            <person name="Henrissat B."/>
            <person name="Grigoriev I.V."/>
            <person name="Guerin-Laguette A."/>
            <person name="Yu F."/>
            <person name="Martin F.M."/>
        </authorList>
    </citation>
    <scope>NUCLEOTIDE SEQUENCE</scope>
    <source>
        <strain evidence="2">QP</strain>
    </source>
</reference>
<keyword evidence="1" id="KW-0472">Membrane</keyword>
<keyword evidence="3" id="KW-1185">Reference proteome</keyword>
<gene>
    <name evidence="2" type="ORF">EDB92DRAFT_374483</name>
</gene>
<dbReference type="Proteomes" id="UP001201163">
    <property type="component" value="Unassembled WGS sequence"/>
</dbReference>
<dbReference type="AlphaFoldDB" id="A0AAD4LK41"/>
<dbReference type="EMBL" id="JAKELL010000017">
    <property type="protein sequence ID" value="KAH8993702.1"/>
    <property type="molecule type" value="Genomic_DNA"/>
</dbReference>
<comment type="caution">
    <text evidence="2">The sequence shown here is derived from an EMBL/GenBank/DDBJ whole genome shotgun (WGS) entry which is preliminary data.</text>
</comment>
<accession>A0AAD4LK41</accession>
<feature type="transmembrane region" description="Helical" evidence="1">
    <location>
        <begin position="169"/>
        <end position="190"/>
    </location>
</feature>
<feature type="transmembrane region" description="Helical" evidence="1">
    <location>
        <begin position="102"/>
        <end position="121"/>
    </location>
</feature>
<protein>
    <submittedName>
        <fullName evidence="2">Uncharacterized protein</fullName>
    </submittedName>
</protein>
<evidence type="ECO:0000256" key="1">
    <source>
        <dbReference type="SAM" id="Phobius"/>
    </source>
</evidence>
<keyword evidence="1" id="KW-1133">Transmembrane helix</keyword>
<proteinExistence type="predicted"/>
<sequence>MSPAQSPSCASNCSNPRTYSYGGLYRSGFLHINTFRSRVDEESSVTRKRVEDVTKHKLPTYQAAAVVSTVLSGVESQLLVFFKSSPNSTQQPTPAILECLLLLTYVALIFSMSATISSLVLTENFGNIPMLVTRFRENITTSRFETASFEARLSDDITPRRWRWTEWHWLLTLLVSMLCLPAQILLYIWMQEGGGIRAAVSVTSVFAMLPLLHFIPITWDFPQDKRKHESTLLPVSYAGPWASSLGSSVLPVPFPQVSHLAPPASQLSC</sequence>
<feature type="transmembrane region" description="Helical" evidence="1">
    <location>
        <begin position="196"/>
        <end position="219"/>
    </location>
</feature>
<name>A0AAD4LK41_9AGAM</name>
<organism evidence="2 3">
    <name type="scientific">Lactarius akahatsu</name>
    <dbReference type="NCBI Taxonomy" id="416441"/>
    <lineage>
        <taxon>Eukaryota</taxon>
        <taxon>Fungi</taxon>
        <taxon>Dikarya</taxon>
        <taxon>Basidiomycota</taxon>
        <taxon>Agaricomycotina</taxon>
        <taxon>Agaricomycetes</taxon>
        <taxon>Russulales</taxon>
        <taxon>Russulaceae</taxon>
        <taxon>Lactarius</taxon>
    </lineage>
</organism>
<evidence type="ECO:0000313" key="3">
    <source>
        <dbReference type="Proteomes" id="UP001201163"/>
    </source>
</evidence>